<accession>A0AAD2CKC2</accession>
<feature type="chain" id="PRO_5041934114" evidence="1">
    <location>
        <begin position="24"/>
        <end position="438"/>
    </location>
</feature>
<dbReference type="PANTHER" id="PTHR21530">
    <property type="entry name" value="PHEROMONE SHUTDOWN PROTEIN"/>
    <property type="match status" value="1"/>
</dbReference>
<evidence type="ECO:0000313" key="3">
    <source>
        <dbReference type="Proteomes" id="UP001295423"/>
    </source>
</evidence>
<dbReference type="InterPro" id="IPR046345">
    <property type="entry name" value="TraB_PrgY-like"/>
</dbReference>
<gene>
    <name evidence="2" type="ORF">CYCCA115_LOCUS2854</name>
</gene>
<evidence type="ECO:0000256" key="1">
    <source>
        <dbReference type="SAM" id="SignalP"/>
    </source>
</evidence>
<name>A0AAD2CKC2_9STRA</name>
<dbReference type="Proteomes" id="UP001295423">
    <property type="component" value="Unassembled WGS sequence"/>
</dbReference>
<sequence>MMQRKLSICLIFLGMFLGDQCNGFVIPTSRFASHTTRNGAAGGGEVLASSSSSSSSFTALSAAATVSATTEKIPNQILKFQEPTTNVTVILVGAMHYNPSSIQLAEDTIERLASNQQLASVIVESCDIRWNKTLALYEKQPWLKQILKNEMVASSDLARQYKRPVILGDQRINITTDSIKECFQETVMDLKSPPSGWKRFALDVGQAVDETRPFGGEGYLSAFAFFDPQLILAFPVSLVKYPLSFLVRDPVPTSILFLGFFGLNYLEASGVVGGGGGGGLSTSTDFALEAIQNNEVPITDWIVSVSIAILEIVFFARAFLKPLLAERNQVLARSILDQCQLLAGARTSGSTSAAKNKTPSNSWSLPWPFAGDASPQSNKKAVLVEDSSTSNSEIVYASGSSADVTTDGGGAADQTVVAILGMAHCNGIKKLLQDELVI</sequence>
<keyword evidence="1" id="KW-0732">Signal</keyword>
<comment type="caution">
    <text evidence="2">The sequence shown here is derived from an EMBL/GenBank/DDBJ whole genome shotgun (WGS) entry which is preliminary data.</text>
</comment>
<dbReference type="EMBL" id="CAKOGP040000224">
    <property type="protein sequence ID" value="CAJ1932473.1"/>
    <property type="molecule type" value="Genomic_DNA"/>
</dbReference>
<keyword evidence="3" id="KW-1185">Reference proteome</keyword>
<organism evidence="2 3">
    <name type="scientific">Cylindrotheca closterium</name>
    <dbReference type="NCBI Taxonomy" id="2856"/>
    <lineage>
        <taxon>Eukaryota</taxon>
        <taxon>Sar</taxon>
        <taxon>Stramenopiles</taxon>
        <taxon>Ochrophyta</taxon>
        <taxon>Bacillariophyta</taxon>
        <taxon>Bacillariophyceae</taxon>
        <taxon>Bacillariophycidae</taxon>
        <taxon>Bacillariales</taxon>
        <taxon>Bacillariaceae</taxon>
        <taxon>Cylindrotheca</taxon>
    </lineage>
</organism>
<dbReference type="PANTHER" id="PTHR21530:SF7">
    <property type="entry name" value="TRAB DOMAIN-CONTAINING PROTEIN"/>
    <property type="match status" value="1"/>
</dbReference>
<protein>
    <submittedName>
        <fullName evidence="2">Uncharacterized protein</fullName>
    </submittedName>
</protein>
<feature type="signal peptide" evidence="1">
    <location>
        <begin position="1"/>
        <end position="23"/>
    </location>
</feature>
<proteinExistence type="predicted"/>
<dbReference type="AlphaFoldDB" id="A0AAD2CKC2"/>
<reference evidence="2" key="1">
    <citation type="submission" date="2023-08" db="EMBL/GenBank/DDBJ databases">
        <authorList>
            <person name="Audoor S."/>
            <person name="Bilcke G."/>
        </authorList>
    </citation>
    <scope>NUCLEOTIDE SEQUENCE</scope>
</reference>
<evidence type="ECO:0000313" key="2">
    <source>
        <dbReference type="EMBL" id="CAJ1932473.1"/>
    </source>
</evidence>